<evidence type="ECO:0000256" key="4">
    <source>
        <dbReference type="ARBA" id="ARBA00022723"/>
    </source>
</evidence>
<dbReference type="GO" id="GO:0046872">
    <property type="term" value="F:metal ion binding"/>
    <property type="evidence" value="ECO:0007669"/>
    <property type="project" value="UniProtKB-KW"/>
</dbReference>
<keyword evidence="7" id="KW-0732">Signal</keyword>
<comment type="subcellular location">
    <subcellularLocation>
        <location evidence="1">Fimbrium</location>
    </subcellularLocation>
</comment>
<dbReference type="InterPro" id="IPR018247">
    <property type="entry name" value="EF_Hand_1_Ca_BS"/>
</dbReference>
<evidence type="ECO:0000256" key="5">
    <source>
        <dbReference type="ARBA" id="ARBA00022837"/>
    </source>
</evidence>
<dbReference type="Proteomes" id="UP000301751">
    <property type="component" value="Unassembled WGS sequence"/>
</dbReference>
<evidence type="ECO:0000256" key="2">
    <source>
        <dbReference type="ARBA" id="ARBA00008387"/>
    </source>
</evidence>
<dbReference type="SUPFAM" id="SSF53300">
    <property type="entry name" value="vWA-like"/>
    <property type="match status" value="1"/>
</dbReference>
<evidence type="ECO:0000256" key="6">
    <source>
        <dbReference type="ARBA" id="ARBA00023263"/>
    </source>
</evidence>
<dbReference type="Gene3D" id="3.40.50.410">
    <property type="entry name" value="von Willebrand factor, type A domain"/>
    <property type="match status" value="1"/>
</dbReference>
<organism evidence="9 10">
    <name type="scientific">Pseudaquabacterium pictum</name>
    <dbReference type="NCBI Taxonomy" id="2315236"/>
    <lineage>
        <taxon>Bacteria</taxon>
        <taxon>Pseudomonadati</taxon>
        <taxon>Pseudomonadota</taxon>
        <taxon>Betaproteobacteria</taxon>
        <taxon>Burkholderiales</taxon>
        <taxon>Sphaerotilaceae</taxon>
        <taxon>Pseudaquabacterium</taxon>
    </lineage>
</organism>
<keyword evidence="10" id="KW-1185">Reference proteome</keyword>
<keyword evidence="5" id="KW-0106">Calcium</keyword>
<sequence length="1100" mass="114894">MSKVALHGALVAAAGAAALLASPPVLAQALNFAQAPLFLGTTVKPNVLVVYDNSQSMDGTMAGRLIAGDDANTRGNIARSVLRDTITAYRSAFQWGLSSFALRSSGVYTTYAYYFGSDAEVRFTNDCVGGISASNAGLRCVANPQPDNGFNFITYRHSGDDPSINDVLYTGNWGNQLYGIGINGSTSYRVWSNHLAGSGWTNVDFNSGPNGATWSFTPTDAGFLPATPPNSRMFWLRRAWGYYGDITGAGVINEPVAADSTTHHNAMMALLATETNNNATTELKNAAVFTPLAGALGTARDYFAGAISGRPSPISQSCQKNFVLLATDGNPTGRTNGSMYTLGEMANTFNAATGTWTFGTASNDVFTRVSALRSTMLGATKYDVQSYVIGLGDSVANASSVATLNRMAELGGTSTAYLASDRDALAEAFRKISIDIISRTAAASSVSLNSGSLSSGTKVFQGRFSSADWAGQLLAFPVGGSGEPGDTPDWDAAQKLNGQHWSTGRQILTYKPSAGLGSRGVPFRWPANPAAPAAGEIDAGMVTALNKNGAGTVDNFGAQRLEFLRGNSDREARNCAACSAPVFRNRAVSVLGDIVNSAPVYVGGPTGEYRDTMESTRYSSYASGRSALTPVIYVGANDGMLHAFDASSGNELFAYVPWAVRNRLSALTTNPYVHLFTVDGSPSVGDVHVGGGWKTMLVAGMNAGAPGLYALDISNPSNFTEAKASQVVRWEIGSEDADVGHIFGKPILAKMRDGRWRAIVGNGYNSSNGRAVLLLVDLETGAVSRIDTKAGTTAAPNGLSAVTVVSTNDNGVADVIYAGDLAGNLWKFDVGDTSPTAWKVAYGTVAAPKPLFASASGQAITARPDVTRHPKGGFMVTVGSGRYVDVNDNAAGSTQAMYGIWDNGSEVALSDLQVQTVARTATATNGKTYRLSTHAVGKPADTLLTGDDAITLSAYYAGKKGWRLALPTSGERVVTEATVRNGRLVISTLIPSTAACSFGGDGWIMEVQIFTGNRAAALDLNDDNVVDSADLLEGTVPSGVQVGAVPAAATIVRKPPPPPGAAAAPCAEYKLINTSEGKIVRVGGSCARVPSRRASWEQLQ</sequence>
<evidence type="ECO:0000313" key="10">
    <source>
        <dbReference type="Proteomes" id="UP000301751"/>
    </source>
</evidence>
<feature type="signal peptide" evidence="7">
    <location>
        <begin position="1"/>
        <end position="27"/>
    </location>
</feature>
<feature type="chain" id="PRO_5019794266" evidence="7">
    <location>
        <begin position="28"/>
        <end position="1100"/>
    </location>
</feature>
<evidence type="ECO:0000259" key="8">
    <source>
        <dbReference type="PROSITE" id="PS50234"/>
    </source>
</evidence>
<comment type="caution">
    <text evidence="9">The sequence shown here is derived from an EMBL/GenBank/DDBJ whole genome shotgun (WGS) entry which is preliminary data.</text>
</comment>
<name>A0A480AXP4_9BURK</name>
<keyword evidence="3" id="KW-1029">Fimbrium biogenesis</keyword>
<gene>
    <name evidence="9" type="ORF">AQPW35_47670</name>
</gene>
<dbReference type="InterPro" id="IPR008707">
    <property type="entry name" value="B-propeller_PilY1"/>
</dbReference>
<evidence type="ECO:0000256" key="3">
    <source>
        <dbReference type="ARBA" id="ARBA00022558"/>
    </source>
</evidence>
<comment type="similarity">
    <text evidence="2">Belongs to the PilY1 family.</text>
</comment>
<evidence type="ECO:0000256" key="1">
    <source>
        <dbReference type="ARBA" id="ARBA00004561"/>
    </source>
</evidence>
<keyword evidence="4" id="KW-0479">Metal-binding</keyword>
<dbReference type="InterPro" id="IPR011047">
    <property type="entry name" value="Quinoprotein_ADH-like_sf"/>
</dbReference>
<dbReference type="InterPro" id="IPR036465">
    <property type="entry name" value="vWFA_dom_sf"/>
</dbReference>
<evidence type="ECO:0000256" key="7">
    <source>
        <dbReference type="SAM" id="SignalP"/>
    </source>
</evidence>
<feature type="domain" description="VWFA" evidence="8">
    <location>
        <begin position="290"/>
        <end position="432"/>
    </location>
</feature>
<dbReference type="InterPro" id="IPR002035">
    <property type="entry name" value="VWF_A"/>
</dbReference>
<protein>
    <submittedName>
        <fullName evidence="9">Type IV fimbrial biogenesis PilY1</fullName>
    </submittedName>
</protein>
<dbReference type="Pfam" id="PF05567">
    <property type="entry name" value="T4P_PilY1"/>
    <property type="match status" value="1"/>
</dbReference>
<proteinExistence type="inferred from homology"/>
<dbReference type="PROSITE" id="PS50234">
    <property type="entry name" value="VWFA"/>
    <property type="match status" value="1"/>
</dbReference>
<dbReference type="SUPFAM" id="SSF50998">
    <property type="entry name" value="Quinoprotein alcohol dehydrogenase-like"/>
    <property type="match status" value="1"/>
</dbReference>
<dbReference type="EMBL" id="BJCL01000019">
    <property type="protein sequence ID" value="GCL65686.1"/>
    <property type="molecule type" value="Genomic_DNA"/>
</dbReference>
<dbReference type="AlphaFoldDB" id="A0A480AXP4"/>
<reference evidence="10" key="1">
    <citation type="submission" date="2019-03" db="EMBL/GenBank/DDBJ databases">
        <title>Aquabacterium pictum sp.nov., the first bacteriochlorophyll a-containing freshwater bacterium in the genus Aquabacterium of the class Betaproteobacteria.</title>
        <authorList>
            <person name="Hirose S."/>
            <person name="Tank M."/>
            <person name="Hara E."/>
            <person name="Tamaki H."/>
            <person name="Takaichi S."/>
            <person name="Haruta S."/>
            <person name="Hanada S."/>
        </authorList>
    </citation>
    <scope>NUCLEOTIDE SEQUENCE [LARGE SCALE GENOMIC DNA]</scope>
    <source>
        <strain evidence="10">W35</strain>
    </source>
</reference>
<dbReference type="PROSITE" id="PS00018">
    <property type="entry name" value="EF_HAND_1"/>
    <property type="match status" value="1"/>
</dbReference>
<evidence type="ECO:0000313" key="9">
    <source>
        <dbReference type="EMBL" id="GCL65686.1"/>
    </source>
</evidence>
<accession>A0A480AXP4</accession>
<dbReference type="RefSeq" id="WP_162520906.1">
    <property type="nucleotide sequence ID" value="NZ_BJCL01000019.1"/>
</dbReference>
<keyword evidence="6" id="KW-0281">Fimbrium</keyword>
<dbReference type="GO" id="GO:0009289">
    <property type="term" value="C:pilus"/>
    <property type="evidence" value="ECO:0007669"/>
    <property type="project" value="UniProtKB-SubCell"/>
</dbReference>